<dbReference type="InterPro" id="IPR036396">
    <property type="entry name" value="Cyt_P450_sf"/>
</dbReference>
<evidence type="ECO:0000256" key="4">
    <source>
        <dbReference type="ARBA" id="ARBA00022692"/>
    </source>
</evidence>
<evidence type="ECO:0000256" key="9">
    <source>
        <dbReference type="ARBA" id="ARBA00023033"/>
    </source>
</evidence>
<evidence type="ECO:0000256" key="5">
    <source>
        <dbReference type="ARBA" id="ARBA00022723"/>
    </source>
</evidence>
<comment type="similarity">
    <text evidence="3">Belongs to the cytochrome P450 family.</text>
</comment>
<comment type="subcellular location">
    <subcellularLocation>
        <location evidence="2">Membrane</location>
        <topology evidence="2">Single-pass membrane protein</topology>
    </subcellularLocation>
</comment>
<evidence type="ECO:0000256" key="3">
    <source>
        <dbReference type="ARBA" id="ARBA00010617"/>
    </source>
</evidence>
<evidence type="ECO:0000313" key="11">
    <source>
        <dbReference type="EMBL" id="KAK7425858.1"/>
    </source>
</evidence>
<dbReference type="SUPFAM" id="SSF48264">
    <property type="entry name" value="Cytochrome P450"/>
    <property type="match status" value="1"/>
</dbReference>
<evidence type="ECO:0000256" key="2">
    <source>
        <dbReference type="ARBA" id="ARBA00004167"/>
    </source>
</evidence>
<dbReference type="Gene3D" id="1.10.630.10">
    <property type="entry name" value="Cytochrome P450"/>
    <property type="match status" value="1"/>
</dbReference>
<keyword evidence="5" id="KW-0479">Metal-binding</keyword>
<gene>
    <name evidence="11" type="ORF">QQZ08_007708</name>
</gene>
<dbReference type="EMBL" id="JAZAVK010000075">
    <property type="protein sequence ID" value="KAK7425858.1"/>
    <property type="molecule type" value="Genomic_DNA"/>
</dbReference>
<dbReference type="PANTHER" id="PTHR24287:SF17">
    <property type="entry name" value="P450, PUTATIVE (EUROFUNG)-RELATED"/>
    <property type="match status" value="1"/>
</dbReference>
<keyword evidence="7" id="KW-0560">Oxidoreductase</keyword>
<dbReference type="PANTHER" id="PTHR24287">
    <property type="entry name" value="P450, PUTATIVE (EUROFUNG)-RELATED"/>
    <property type="match status" value="1"/>
</dbReference>
<accession>A0ABR1HX60</accession>
<dbReference type="InterPro" id="IPR047146">
    <property type="entry name" value="Cyt_P450_E_CYP52_fungi"/>
</dbReference>
<proteinExistence type="inferred from homology"/>
<keyword evidence="12" id="KW-1185">Reference proteome</keyword>
<keyword evidence="8" id="KW-0408">Iron</keyword>
<dbReference type="Proteomes" id="UP001498421">
    <property type="component" value="Unassembled WGS sequence"/>
</dbReference>
<evidence type="ECO:0000256" key="7">
    <source>
        <dbReference type="ARBA" id="ARBA00023002"/>
    </source>
</evidence>
<comment type="caution">
    <text evidence="11">The sequence shown here is derived from an EMBL/GenBank/DDBJ whole genome shotgun (WGS) entry which is preliminary data.</text>
</comment>
<dbReference type="Pfam" id="PF00067">
    <property type="entry name" value="p450"/>
    <property type="match status" value="1"/>
</dbReference>
<protein>
    <recommendedName>
        <fullName evidence="13">Cytochrome P450</fullName>
    </recommendedName>
</protein>
<evidence type="ECO:0000256" key="1">
    <source>
        <dbReference type="ARBA" id="ARBA00001971"/>
    </source>
</evidence>
<evidence type="ECO:0000256" key="6">
    <source>
        <dbReference type="ARBA" id="ARBA00022989"/>
    </source>
</evidence>
<keyword evidence="6" id="KW-1133">Transmembrane helix</keyword>
<dbReference type="InterPro" id="IPR001128">
    <property type="entry name" value="Cyt_P450"/>
</dbReference>
<organism evidence="11 12">
    <name type="scientific">Neonectria magnoliae</name>
    <dbReference type="NCBI Taxonomy" id="2732573"/>
    <lineage>
        <taxon>Eukaryota</taxon>
        <taxon>Fungi</taxon>
        <taxon>Dikarya</taxon>
        <taxon>Ascomycota</taxon>
        <taxon>Pezizomycotina</taxon>
        <taxon>Sordariomycetes</taxon>
        <taxon>Hypocreomycetidae</taxon>
        <taxon>Hypocreales</taxon>
        <taxon>Nectriaceae</taxon>
        <taxon>Neonectria</taxon>
    </lineage>
</organism>
<name>A0ABR1HX60_9HYPO</name>
<keyword evidence="4" id="KW-0812">Transmembrane</keyword>
<evidence type="ECO:0008006" key="13">
    <source>
        <dbReference type="Google" id="ProtNLM"/>
    </source>
</evidence>
<sequence length="121" mass="13447">MRTATTDTVLSRGGGPDRQLPLFIPKGTECRWSLYSLHRRKDIFGDDADEFRPERWEKLRATGGPRICIGKQFALTQISCLVTRLLQTFAGVEAADDGPMVQEVSTTMKIVGGCWVKMKGA</sequence>
<reference evidence="11 12" key="1">
    <citation type="journal article" date="2025" name="Microbiol. Resour. Announc.">
        <title>Draft genome sequences for Neonectria magnoliae and Neonectria punicea, canker pathogens of Liriodendron tulipifera and Acer saccharum in West Virginia.</title>
        <authorList>
            <person name="Petronek H.M."/>
            <person name="Kasson M.T."/>
            <person name="Metheny A.M."/>
            <person name="Stauder C.M."/>
            <person name="Lovett B."/>
            <person name="Lynch S.C."/>
            <person name="Garnas J.R."/>
            <person name="Kasson L.R."/>
            <person name="Stajich J.E."/>
        </authorList>
    </citation>
    <scope>NUCLEOTIDE SEQUENCE [LARGE SCALE GENOMIC DNA]</scope>
    <source>
        <strain evidence="11 12">NRRL 64651</strain>
    </source>
</reference>
<keyword evidence="9" id="KW-0503">Monooxygenase</keyword>
<evidence type="ECO:0000256" key="8">
    <source>
        <dbReference type="ARBA" id="ARBA00023004"/>
    </source>
</evidence>
<evidence type="ECO:0000313" key="12">
    <source>
        <dbReference type="Proteomes" id="UP001498421"/>
    </source>
</evidence>
<comment type="cofactor">
    <cofactor evidence="1">
        <name>heme</name>
        <dbReference type="ChEBI" id="CHEBI:30413"/>
    </cofactor>
</comment>
<evidence type="ECO:0000256" key="10">
    <source>
        <dbReference type="ARBA" id="ARBA00023136"/>
    </source>
</evidence>
<keyword evidence="10" id="KW-0472">Membrane</keyword>